<dbReference type="Pfam" id="PF00664">
    <property type="entry name" value="ABC_membrane"/>
    <property type="match status" value="1"/>
</dbReference>
<keyword evidence="7 9" id="KW-1133">Transmembrane helix</keyword>
<dbReference type="SUPFAM" id="SSF90123">
    <property type="entry name" value="ABC transporter transmembrane region"/>
    <property type="match status" value="1"/>
</dbReference>
<dbReference type="GO" id="GO:0005524">
    <property type="term" value="F:ATP binding"/>
    <property type="evidence" value="ECO:0007669"/>
    <property type="project" value="UniProtKB-KW"/>
</dbReference>
<feature type="domain" description="ABC transmembrane type-1" evidence="11">
    <location>
        <begin position="22"/>
        <end position="301"/>
    </location>
</feature>
<dbReference type="Gene3D" id="1.20.1560.10">
    <property type="entry name" value="ABC transporter type 1, transmembrane domain"/>
    <property type="match status" value="1"/>
</dbReference>
<reference evidence="12 13" key="1">
    <citation type="submission" date="2010-12" db="EMBL/GenBank/DDBJ databases">
        <authorList>
            <person name="Muzny D."/>
            <person name="Qin X."/>
            <person name="Deng J."/>
            <person name="Jiang H."/>
            <person name="Liu Y."/>
            <person name="Qu J."/>
            <person name="Song X.-Z."/>
            <person name="Zhang L."/>
            <person name="Thornton R."/>
            <person name="Coyle M."/>
            <person name="Francisco L."/>
            <person name="Jackson L."/>
            <person name="Javaid M."/>
            <person name="Korchina V."/>
            <person name="Kovar C."/>
            <person name="Mata R."/>
            <person name="Mathew T."/>
            <person name="Ngo R."/>
            <person name="Nguyen L."/>
            <person name="Nguyen N."/>
            <person name="Okwuonu G."/>
            <person name="Ongeri F."/>
            <person name="Pham C."/>
            <person name="Simmons D."/>
            <person name="Wilczek-Boney K."/>
            <person name="Hale W."/>
            <person name="Jakkamsetti A."/>
            <person name="Pham P."/>
            <person name="Ruth R."/>
            <person name="San Lucas F."/>
            <person name="Warren J."/>
            <person name="Zhang J."/>
            <person name="Zhao Z."/>
            <person name="Zhou C."/>
            <person name="Zhu D."/>
            <person name="Lee S."/>
            <person name="Bess C."/>
            <person name="Blankenburg K."/>
            <person name="Forbes L."/>
            <person name="Fu Q."/>
            <person name="Gubbala S."/>
            <person name="Hirani K."/>
            <person name="Jayaseelan J.C."/>
            <person name="Lara F."/>
            <person name="Munidasa M."/>
            <person name="Palculict T."/>
            <person name="Patil S."/>
            <person name="Pu L.-L."/>
            <person name="Saada N."/>
            <person name="Tang L."/>
            <person name="Weissenberger G."/>
            <person name="Zhu Y."/>
            <person name="Hemphill L."/>
            <person name="Shang Y."/>
            <person name="Youmans B."/>
            <person name="Ayvaz T."/>
            <person name="Ross M."/>
            <person name="Santibanez J."/>
            <person name="Aqrawi P."/>
            <person name="Gross S."/>
            <person name="Joshi V."/>
            <person name="Fowler G."/>
            <person name="Nazareth L."/>
            <person name="Reid J."/>
            <person name="Worley K."/>
            <person name="Petrosino J."/>
            <person name="Highlander S."/>
            <person name="Gibbs R."/>
        </authorList>
    </citation>
    <scope>NUCLEOTIDE SEQUENCE [LARGE SCALE GENOMIC DNA]</scope>
    <source>
        <strain evidence="12 13">ATCC 23263</strain>
    </source>
</reference>
<dbReference type="GO" id="GO:0005886">
    <property type="term" value="C:plasma membrane"/>
    <property type="evidence" value="ECO:0007669"/>
    <property type="project" value="UniProtKB-SubCell"/>
</dbReference>
<feature type="transmembrane region" description="Helical" evidence="9">
    <location>
        <begin position="162"/>
        <end position="179"/>
    </location>
</feature>
<proteinExistence type="predicted"/>
<dbReference type="GO" id="GO:0016887">
    <property type="term" value="F:ATP hydrolysis activity"/>
    <property type="evidence" value="ECO:0007669"/>
    <property type="project" value="InterPro"/>
</dbReference>
<dbReference type="Gene3D" id="3.40.50.300">
    <property type="entry name" value="P-loop containing nucleotide triphosphate hydrolases"/>
    <property type="match status" value="1"/>
</dbReference>
<dbReference type="GO" id="GO:0140359">
    <property type="term" value="F:ABC-type transporter activity"/>
    <property type="evidence" value="ECO:0007669"/>
    <property type="project" value="InterPro"/>
</dbReference>
<dbReference type="CDD" id="cd07346">
    <property type="entry name" value="ABC_6TM_exporters"/>
    <property type="match status" value="1"/>
</dbReference>
<evidence type="ECO:0000256" key="2">
    <source>
        <dbReference type="ARBA" id="ARBA00022448"/>
    </source>
</evidence>
<keyword evidence="5" id="KW-0547">Nucleotide-binding</keyword>
<dbReference type="STRING" id="887929.HMP0721_1359"/>
<dbReference type="PANTHER" id="PTHR24221">
    <property type="entry name" value="ATP-BINDING CASSETTE SUB-FAMILY B"/>
    <property type="match status" value="1"/>
</dbReference>
<evidence type="ECO:0000256" key="8">
    <source>
        <dbReference type="ARBA" id="ARBA00023136"/>
    </source>
</evidence>
<feature type="transmembrane region" description="Helical" evidence="9">
    <location>
        <begin position="51"/>
        <end position="74"/>
    </location>
</feature>
<dbReference type="InterPro" id="IPR003593">
    <property type="entry name" value="AAA+_ATPase"/>
</dbReference>
<comment type="caution">
    <text evidence="12">The sequence shown here is derived from an EMBL/GenBank/DDBJ whole genome shotgun (WGS) entry which is preliminary data.</text>
</comment>
<dbReference type="eggNOG" id="COG1132">
    <property type="taxonomic scope" value="Bacteria"/>
</dbReference>
<feature type="transmembrane region" description="Helical" evidence="9">
    <location>
        <begin position="246"/>
        <end position="266"/>
    </location>
</feature>
<dbReference type="SMART" id="SM00382">
    <property type="entry name" value="AAA"/>
    <property type="match status" value="1"/>
</dbReference>
<evidence type="ECO:0000256" key="5">
    <source>
        <dbReference type="ARBA" id="ARBA00022741"/>
    </source>
</evidence>
<evidence type="ECO:0000256" key="3">
    <source>
        <dbReference type="ARBA" id="ARBA00022475"/>
    </source>
</evidence>
<accession>E6MH74</accession>
<dbReference type="HOGENOM" id="CLU_000604_84_9_9"/>
<evidence type="ECO:0000256" key="7">
    <source>
        <dbReference type="ARBA" id="ARBA00022989"/>
    </source>
</evidence>
<dbReference type="InterPro" id="IPR011527">
    <property type="entry name" value="ABC1_TM_dom"/>
</dbReference>
<dbReference type="EMBL" id="AEQN01000016">
    <property type="protein sequence ID" value="EFV01964.1"/>
    <property type="molecule type" value="Genomic_DNA"/>
</dbReference>
<organism evidence="12 13">
    <name type="scientific">Pseudoramibacter alactolyticus ATCC 23263</name>
    <dbReference type="NCBI Taxonomy" id="887929"/>
    <lineage>
        <taxon>Bacteria</taxon>
        <taxon>Bacillati</taxon>
        <taxon>Bacillota</taxon>
        <taxon>Clostridia</taxon>
        <taxon>Eubacteriales</taxon>
        <taxon>Eubacteriaceae</taxon>
        <taxon>Pseudoramibacter</taxon>
    </lineage>
</organism>
<feature type="transmembrane region" description="Helical" evidence="9">
    <location>
        <begin position="278"/>
        <end position="296"/>
    </location>
</feature>
<dbReference type="Proteomes" id="UP000004754">
    <property type="component" value="Unassembled WGS sequence"/>
</dbReference>
<evidence type="ECO:0000313" key="12">
    <source>
        <dbReference type="EMBL" id="EFV01964.1"/>
    </source>
</evidence>
<dbReference type="PROSITE" id="PS50893">
    <property type="entry name" value="ABC_TRANSPORTER_2"/>
    <property type="match status" value="1"/>
</dbReference>
<name>E6MH74_9FIRM</name>
<dbReference type="Pfam" id="PF00005">
    <property type="entry name" value="ABC_tran"/>
    <property type="match status" value="1"/>
</dbReference>
<evidence type="ECO:0000256" key="4">
    <source>
        <dbReference type="ARBA" id="ARBA00022692"/>
    </source>
</evidence>
<dbReference type="InterPro" id="IPR003439">
    <property type="entry name" value="ABC_transporter-like_ATP-bd"/>
</dbReference>
<dbReference type="FunFam" id="3.40.50.300:FF:000221">
    <property type="entry name" value="Multidrug ABC transporter ATP-binding protein"/>
    <property type="match status" value="1"/>
</dbReference>
<evidence type="ECO:0000256" key="6">
    <source>
        <dbReference type="ARBA" id="ARBA00022840"/>
    </source>
</evidence>
<dbReference type="PANTHER" id="PTHR24221:SF397">
    <property type="entry name" value="ABC TRANSPORTER, ATP-BINDING TRANSMEMBRANE PROTEIN"/>
    <property type="match status" value="1"/>
</dbReference>
<keyword evidence="2" id="KW-0813">Transport</keyword>
<gene>
    <name evidence="12" type="ORF">HMP0721_1359</name>
</gene>
<feature type="transmembrane region" description="Helical" evidence="9">
    <location>
        <begin position="139"/>
        <end position="156"/>
    </location>
</feature>
<comment type="subcellular location">
    <subcellularLocation>
        <location evidence="1">Cell membrane</location>
        <topology evidence="1">Multi-pass membrane protein</topology>
    </subcellularLocation>
</comment>
<dbReference type="AlphaFoldDB" id="E6MH74"/>
<keyword evidence="6 12" id="KW-0067">ATP-binding</keyword>
<dbReference type="GO" id="GO:0034040">
    <property type="term" value="F:ATPase-coupled lipid transmembrane transporter activity"/>
    <property type="evidence" value="ECO:0007669"/>
    <property type="project" value="TreeGrafter"/>
</dbReference>
<dbReference type="InterPro" id="IPR036640">
    <property type="entry name" value="ABC1_TM_sf"/>
</dbReference>
<dbReference type="PROSITE" id="PS00211">
    <property type="entry name" value="ABC_TRANSPORTER_1"/>
    <property type="match status" value="1"/>
</dbReference>
<protein>
    <submittedName>
        <fullName evidence="12">ABC transporter, ATP-binding protein</fullName>
    </submittedName>
</protein>
<dbReference type="InterPro" id="IPR027417">
    <property type="entry name" value="P-loop_NTPase"/>
</dbReference>
<feature type="transmembrane region" description="Helical" evidence="9">
    <location>
        <begin position="20"/>
        <end position="45"/>
    </location>
</feature>
<keyword evidence="13" id="KW-1185">Reference proteome</keyword>
<keyword evidence="4 9" id="KW-0812">Transmembrane</keyword>
<keyword evidence="8 9" id="KW-0472">Membrane</keyword>
<evidence type="ECO:0000256" key="9">
    <source>
        <dbReference type="SAM" id="Phobius"/>
    </source>
</evidence>
<evidence type="ECO:0000259" key="10">
    <source>
        <dbReference type="PROSITE" id="PS50893"/>
    </source>
</evidence>
<feature type="domain" description="ABC transporter" evidence="10">
    <location>
        <begin position="334"/>
        <end position="566"/>
    </location>
</feature>
<dbReference type="InterPro" id="IPR017871">
    <property type="entry name" value="ABC_transporter-like_CS"/>
</dbReference>
<evidence type="ECO:0000256" key="1">
    <source>
        <dbReference type="ARBA" id="ARBA00004651"/>
    </source>
</evidence>
<evidence type="ECO:0000259" key="11">
    <source>
        <dbReference type="PROSITE" id="PS50929"/>
    </source>
</evidence>
<keyword evidence="3" id="KW-1003">Cell membrane</keyword>
<sequence>MKNGIRILFQFLSRRGQRRLGLSGFFAVLSAAFGVLPMFGLYLILNAILKGLDFHGCLPGIVLLVAGIFLQVIFHTASTRLSHRTAFDGLYEIRSRILRKLSRVHQGYLDENPAGKLKSVLFDDVEQLEMFYGHHFPEMLGGLFVPVIMGICMIVLDVRIALALFLTIVIFALCLRSIGKLQNQNFPGMFQTSQAMNTAMVEFIGGIKELRVFSAEDKTYSRFEQATRAYRDFMVKWFRDCRHQMTVNTVVMSASIVFVFPVAGYLYLQGAFGLSRLLLYWFVALCFAAPLSKIAIYTDMLHFNAQIAERLNAMLCLPELDAPSDFKALDGHAVSFENVSFAYGDSEVLHGFSFEAAENKVTALVGPSGGGKSTIAKLIDRFWDVGAGAIRIGGVDIRELPREQLAETVSFVTQDVAVFELSIRENIRLGRPDAPPEEVVRAAKAACCHDFIMALPDGYDTKLGKGLSLSGGEKQRIAMARAMLKNAPVLVLDEATAYCDPDNEAQLQKAVSALVKGKTVLVIAHRLSSVADADQILVIKAGELAARGTHAALLAESAEYANMWQAFIMSERWFAGRNDDD</sequence>
<dbReference type="RefSeq" id="WP_006598781.1">
    <property type="nucleotide sequence ID" value="NZ_GL622359.1"/>
</dbReference>
<dbReference type="PROSITE" id="PS50929">
    <property type="entry name" value="ABC_TM1F"/>
    <property type="match status" value="1"/>
</dbReference>
<dbReference type="InterPro" id="IPR039421">
    <property type="entry name" value="Type_1_exporter"/>
</dbReference>
<dbReference type="SUPFAM" id="SSF52540">
    <property type="entry name" value="P-loop containing nucleoside triphosphate hydrolases"/>
    <property type="match status" value="1"/>
</dbReference>
<evidence type="ECO:0000313" key="13">
    <source>
        <dbReference type="Proteomes" id="UP000004754"/>
    </source>
</evidence>